<dbReference type="GO" id="GO:0016491">
    <property type="term" value="F:oxidoreductase activity"/>
    <property type="evidence" value="ECO:0007669"/>
    <property type="project" value="UniProtKB-KW"/>
</dbReference>
<evidence type="ECO:0000256" key="7">
    <source>
        <dbReference type="ARBA" id="ARBA00023004"/>
    </source>
</evidence>
<evidence type="ECO:0000256" key="9">
    <source>
        <dbReference type="ARBA" id="ARBA00023136"/>
    </source>
</evidence>
<keyword evidence="2" id="KW-0812">Transmembrane</keyword>
<dbReference type="Pfam" id="PF00355">
    <property type="entry name" value="Rieske"/>
    <property type="match status" value="1"/>
</dbReference>
<dbReference type="GO" id="GO:0051537">
    <property type="term" value="F:2 iron, 2 sulfur cluster binding"/>
    <property type="evidence" value="ECO:0007669"/>
    <property type="project" value="UniProtKB-KW"/>
</dbReference>
<dbReference type="GO" id="GO:0005737">
    <property type="term" value="C:cytoplasm"/>
    <property type="evidence" value="ECO:0007669"/>
    <property type="project" value="TreeGrafter"/>
</dbReference>
<evidence type="ECO:0000256" key="6">
    <source>
        <dbReference type="ARBA" id="ARBA00023002"/>
    </source>
</evidence>
<dbReference type="GO" id="GO:0016020">
    <property type="term" value="C:membrane"/>
    <property type="evidence" value="ECO:0007669"/>
    <property type="project" value="UniProtKB-SubCell"/>
</dbReference>
<gene>
    <name evidence="11" type="ORF">HK099_003182</name>
</gene>
<sequence length="319" mass="36839">MINKGDAVVLYRDPLTNDPIALADKCAHRSVPLSAGKIMDGRLECLYHGWQYDAEGKCIHIPTILPEKKIPANAKVRKYSTFEVDNWIWIHPGTPEQVEKSPLPKFKFGWNEVKKDQLTGYLDLDIDHSLLCENFLDPAHINFTHTSTFGNRDNATAMNVLCKFYNDRIESFNSTPLKELPVKAIATFYPPSCVTLRFQDSANPNTRNDLNFYSIPTTKGNSRFIWIQRAKFHPPILEYIPGFNWFFDFTTRRFIKKVILEDYVMLKGQQEILAFGASAMNSPVSADLMIKVYRNWWRKAMKKKPWFSGYGDIEDIILD</sequence>
<evidence type="ECO:0000256" key="1">
    <source>
        <dbReference type="ARBA" id="ARBA00004370"/>
    </source>
</evidence>
<dbReference type="EMBL" id="JADGJW010000212">
    <property type="protein sequence ID" value="KAJ3221730.1"/>
    <property type="molecule type" value="Genomic_DNA"/>
</dbReference>
<dbReference type="PANTHER" id="PTHR21266:SF32">
    <property type="entry name" value="CHOLESTEROL 7-DESATURASE NVD"/>
    <property type="match status" value="1"/>
</dbReference>
<dbReference type="InterPro" id="IPR036922">
    <property type="entry name" value="Rieske_2Fe-2S_sf"/>
</dbReference>
<protein>
    <recommendedName>
        <fullName evidence="10">Rieske domain-containing protein</fullName>
    </recommendedName>
</protein>
<keyword evidence="3" id="KW-0001">2Fe-2S</keyword>
<dbReference type="GO" id="GO:0046872">
    <property type="term" value="F:metal ion binding"/>
    <property type="evidence" value="ECO:0007669"/>
    <property type="project" value="UniProtKB-KW"/>
</dbReference>
<evidence type="ECO:0000313" key="12">
    <source>
        <dbReference type="Proteomes" id="UP001211065"/>
    </source>
</evidence>
<dbReference type="AlphaFoldDB" id="A0AAD5U3L8"/>
<dbReference type="Gene3D" id="3.90.380.10">
    <property type="entry name" value="Naphthalene 1,2-dioxygenase Alpha Subunit, Chain A, domain 1"/>
    <property type="match status" value="1"/>
</dbReference>
<evidence type="ECO:0000256" key="8">
    <source>
        <dbReference type="ARBA" id="ARBA00023014"/>
    </source>
</evidence>
<dbReference type="Pfam" id="PF19112">
    <property type="entry name" value="VanA_C"/>
    <property type="match status" value="1"/>
</dbReference>
<keyword evidence="7" id="KW-0408">Iron</keyword>
<keyword evidence="8" id="KW-0411">Iron-sulfur</keyword>
<keyword evidence="4" id="KW-0479">Metal-binding</keyword>
<evidence type="ECO:0000256" key="3">
    <source>
        <dbReference type="ARBA" id="ARBA00022714"/>
    </source>
</evidence>
<comment type="caution">
    <text evidence="11">The sequence shown here is derived from an EMBL/GenBank/DDBJ whole genome shotgun (WGS) entry which is preliminary data.</text>
</comment>
<feature type="domain" description="Rieske" evidence="10">
    <location>
        <begin position="1"/>
        <end position="90"/>
    </location>
</feature>
<evidence type="ECO:0000256" key="4">
    <source>
        <dbReference type="ARBA" id="ARBA00022723"/>
    </source>
</evidence>
<accession>A0AAD5U3L8</accession>
<keyword evidence="5" id="KW-1133">Transmembrane helix</keyword>
<name>A0AAD5U3L8_9FUNG</name>
<organism evidence="11 12">
    <name type="scientific">Clydaea vesicula</name>
    <dbReference type="NCBI Taxonomy" id="447962"/>
    <lineage>
        <taxon>Eukaryota</taxon>
        <taxon>Fungi</taxon>
        <taxon>Fungi incertae sedis</taxon>
        <taxon>Chytridiomycota</taxon>
        <taxon>Chytridiomycota incertae sedis</taxon>
        <taxon>Chytridiomycetes</taxon>
        <taxon>Lobulomycetales</taxon>
        <taxon>Lobulomycetaceae</taxon>
        <taxon>Clydaea</taxon>
    </lineage>
</organism>
<dbReference type="SUPFAM" id="SSF55961">
    <property type="entry name" value="Bet v1-like"/>
    <property type="match status" value="1"/>
</dbReference>
<dbReference type="InterPro" id="IPR044043">
    <property type="entry name" value="VanA_C_cat"/>
</dbReference>
<keyword evidence="9" id="KW-0472">Membrane</keyword>
<comment type="subcellular location">
    <subcellularLocation>
        <location evidence="1">Membrane</location>
    </subcellularLocation>
</comment>
<dbReference type="SUPFAM" id="SSF50022">
    <property type="entry name" value="ISP domain"/>
    <property type="match status" value="1"/>
</dbReference>
<keyword evidence="6" id="KW-0560">Oxidoreductase</keyword>
<dbReference type="InterPro" id="IPR050584">
    <property type="entry name" value="Cholesterol_7-desaturase"/>
</dbReference>
<evidence type="ECO:0000259" key="10">
    <source>
        <dbReference type="PROSITE" id="PS51296"/>
    </source>
</evidence>
<dbReference type="PROSITE" id="PS51296">
    <property type="entry name" value="RIESKE"/>
    <property type="match status" value="1"/>
</dbReference>
<evidence type="ECO:0000313" key="11">
    <source>
        <dbReference type="EMBL" id="KAJ3221730.1"/>
    </source>
</evidence>
<dbReference type="Gene3D" id="2.102.10.10">
    <property type="entry name" value="Rieske [2Fe-2S] iron-sulphur domain"/>
    <property type="match status" value="1"/>
</dbReference>
<dbReference type="Proteomes" id="UP001211065">
    <property type="component" value="Unassembled WGS sequence"/>
</dbReference>
<evidence type="ECO:0000256" key="2">
    <source>
        <dbReference type="ARBA" id="ARBA00022692"/>
    </source>
</evidence>
<keyword evidence="12" id="KW-1185">Reference proteome</keyword>
<dbReference type="InterPro" id="IPR017941">
    <property type="entry name" value="Rieske_2Fe-2S"/>
</dbReference>
<proteinExistence type="predicted"/>
<evidence type="ECO:0000256" key="5">
    <source>
        <dbReference type="ARBA" id="ARBA00022989"/>
    </source>
</evidence>
<reference evidence="11" key="1">
    <citation type="submission" date="2020-05" db="EMBL/GenBank/DDBJ databases">
        <title>Phylogenomic resolution of chytrid fungi.</title>
        <authorList>
            <person name="Stajich J.E."/>
            <person name="Amses K."/>
            <person name="Simmons R."/>
            <person name="Seto K."/>
            <person name="Myers J."/>
            <person name="Bonds A."/>
            <person name="Quandt C.A."/>
            <person name="Barry K."/>
            <person name="Liu P."/>
            <person name="Grigoriev I."/>
            <person name="Longcore J.E."/>
            <person name="James T.Y."/>
        </authorList>
    </citation>
    <scope>NUCLEOTIDE SEQUENCE</scope>
    <source>
        <strain evidence="11">JEL0476</strain>
    </source>
</reference>
<dbReference type="PANTHER" id="PTHR21266">
    <property type="entry name" value="IRON-SULFUR DOMAIN CONTAINING PROTEIN"/>
    <property type="match status" value="1"/>
</dbReference>